<organism evidence="1 2">
    <name type="scientific">Sanghuangporus baumii</name>
    <name type="common">Phellinus baumii</name>
    <dbReference type="NCBI Taxonomy" id="108892"/>
    <lineage>
        <taxon>Eukaryota</taxon>
        <taxon>Fungi</taxon>
        <taxon>Dikarya</taxon>
        <taxon>Basidiomycota</taxon>
        <taxon>Agaricomycotina</taxon>
        <taxon>Agaricomycetes</taxon>
        <taxon>Hymenochaetales</taxon>
        <taxon>Hymenochaetaceae</taxon>
        <taxon>Sanghuangporus</taxon>
    </lineage>
</organism>
<comment type="caution">
    <text evidence="1">The sequence shown here is derived from an EMBL/GenBank/DDBJ whole genome shotgun (WGS) entry which is preliminary data.</text>
</comment>
<dbReference type="Proteomes" id="UP000757232">
    <property type="component" value="Unassembled WGS sequence"/>
</dbReference>
<evidence type="ECO:0000313" key="2">
    <source>
        <dbReference type="Proteomes" id="UP000757232"/>
    </source>
</evidence>
<dbReference type="Gene3D" id="3.80.10.10">
    <property type="entry name" value="Ribonuclease Inhibitor"/>
    <property type="match status" value="1"/>
</dbReference>
<keyword evidence="2" id="KW-1185">Reference proteome</keyword>
<dbReference type="OrthoDB" id="613763at2759"/>
<evidence type="ECO:0000313" key="1">
    <source>
        <dbReference type="EMBL" id="OCB84428.1"/>
    </source>
</evidence>
<accession>A0A9Q5HR31</accession>
<dbReference type="EMBL" id="LNZH02000215">
    <property type="protein sequence ID" value="OCB84428.1"/>
    <property type="molecule type" value="Genomic_DNA"/>
</dbReference>
<protein>
    <recommendedName>
        <fullName evidence="3">F-box domain-containing protein</fullName>
    </recommendedName>
</protein>
<dbReference type="InterPro" id="IPR032675">
    <property type="entry name" value="LRR_dom_sf"/>
</dbReference>
<name>A0A9Q5HR31_SANBA</name>
<proteinExistence type="predicted"/>
<reference evidence="1" key="1">
    <citation type="submission" date="2016-06" db="EMBL/GenBank/DDBJ databases">
        <title>Draft Genome sequence of the fungus Inonotus baumii.</title>
        <authorList>
            <person name="Zhu H."/>
            <person name="Lin W."/>
        </authorList>
    </citation>
    <scope>NUCLEOTIDE SEQUENCE</scope>
    <source>
        <strain evidence="1">821</strain>
    </source>
</reference>
<sequence length="348" mass="38310">MPLPDLPLDVLDLVCDFLDQHELVTVAASAPVFYPFAQHYLYRRITLANPKDAVRCLKTLQRSPHLARHVRFLSLRVDPCTPVFRSFVDLLASALALMVNLDTLDVVVPHNASRAFFAPELYGSLYMRLTHFSCNLPLDDAICSFLQRVPAVKELQLGEYEATLPASTTLQSVPVLPATALPRLAFFMGPGDAATVLVPGRPLESVHLYPGDLSDEVLDALSRASSPITVLGAFTHSLSPSTLQCLADSLPHLHFLRIMTMYHASNPPDEICHCRALWCQAFYAQVVQILSALPDLVGAELAGFRWFSWKDTASAQSHTKPTSFTAPPTPTVTQDELFDEDAVAIGLY</sequence>
<evidence type="ECO:0008006" key="3">
    <source>
        <dbReference type="Google" id="ProtNLM"/>
    </source>
</evidence>
<dbReference type="AlphaFoldDB" id="A0A9Q5HR31"/>
<gene>
    <name evidence="1" type="ORF">A7U60_g8413</name>
</gene>